<dbReference type="PANTHER" id="PTHR34351">
    <property type="entry name" value="SLR1927 PROTEIN-RELATED"/>
    <property type="match status" value="1"/>
</dbReference>
<proteinExistence type="predicted"/>
<dbReference type="EMBL" id="RYZZ01000012">
    <property type="protein sequence ID" value="RUQ29077.1"/>
    <property type="molecule type" value="Genomic_DNA"/>
</dbReference>
<dbReference type="AlphaFoldDB" id="A0A3S0VMX5"/>
<accession>A0A3S0VMX5</accession>
<dbReference type="OrthoDB" id="140416at2"/>
<gene>
    <name evidence="3" type="ORF">ELQ35_10685</name>
</gene>
<name>A0A3S0VMX5_9BACI</name>
<sequence length="402" mass="45996">MKKILSKMKASLKMSSLLFLVGLAFVFAMFQGGFVSWFLFYSFLPFAIYSFILFCYPIHGFRVERVLSKNELRTGENVGVKIVISRKTSFPLFFLLVEEKLPKRLEQNMTEAQKKIIFPWFKREFTINYSLEKLPRGEHFFKGIRLKTGDFLGLFDKEAVFDLPGKLLVYPAYFELPYRQLDQLFDQGRAGTANRLQRENSIVSGVRDYQPGDQLSWINWKATAKKNDIMTKEFEEMKSRDIFLMLDESPTERFEAMVTYAASFVHSVSKKGIQIGFYRTGKGGDALPVRSGELQRQKLFYSLAKACTNASVPIERTIEKNASIIPSNAALVIITGGMTLQTVEWISLSKINQSITIFSINRDPSLSREEIVAREFAKAKGINVKYIEKELFEAGIPEVIAQ</sequence>
<evidence type="ECO:0000313" key="4">
    <source>
        <dbReference type="Proteomes" id="UP000267430"/>
    </source>
</evidence>
<feature type="domain" description="DUF58" evidence="2">
    <location>
        <begin position="206"/>
        <end position="337"/>
    </location>
</feature>
<keyword evidence="4" id="KW-1185">Reference proteome</keyword>
<organism evidence="3 4">
    <name type="scientific">Peribacillus cavernae</name>
    <dbReference type="NCBI Taxonomy" id="1674310"/>
    <lineage>
        <taxon>Bacteria</taxon>
        <taxon>Bacillati</taxon>
        <taxon>Bacillota</taxon>
        <taxon>Bacilli</taxon>
        <taxon>Bacillales</taxon>
        <taxon>Bacillaceae</taxon>
        <taxon>Peribacillus</taxon>
    </lineage>
</organism>
<evidence type="ECO:0000313" key="3">
    <source>
        <dbReference type="EMBL" id="RUQ29077.1"/>
    </source>
</evidence>
<keyword evidence="1" id="KW-1133">Transmembrane helix</keyword>
<feature type="transmembrane region" description="Helical" evidence="1">
    <location>
        <begin position="38"/>
        <end position="59"/>
    </location>
</feature>
<keyword evidence="1" id="KW-0812">Transmembrane</keyword>
<dbReference type="PANTHER" id="PTHR34351:SF2">
    <property type="entry name" value="DUF58 DOMAIN-CONTAINING PROTEIN"/>
    <property type="match status" value="1"/>
</dbReference>
<evidence type="ECO:0000259" key="2">
    <source>
        <dbReference type="Pfam" id="PF01882"/>
    </source>
</evidence>
<reference evidence="3 4" key="1">
    <citation type="submission" date="2018-12" db="EMBL/GenBank/DDBJ databases">
        <title>Bacillus chawlae sp. nov., Bacillus glennii sp. nov., and Bacillus saganii sp. nov. Isolated from the Vehicle Assembly Building at Kennedy Space Center where the Viking Spacecraft were Assembled.</title>
        <authorList>
            <person name="Seuylemezian A."/>
            <person name="Vaishampayan P."/>
        </authorList>
    </citation>
    <scope>NUCLEOTIDE SEQUENCE [LARGE SCALE GENOMIC DNA]</scope>
    <source>
        <strain evidence="3 4">L5</strain>
    </source>
</reference>
<dbReference type="Pfam" id="PF01882">
    <property type="entry name" value="DUF58"/>
    <property type="match status" value="1"/>
</dbReference>
<protein>
    <submittedName>
        <fullName evidence="3">DUF58 domain-containing protein</fullName>
    </submittedName>
</protein>
<evidence type="ECO:0000256" key="1">
    <source>
        <dbReference type="SAM" id="Phobius"/>
    </source>
</evidence>
<dbReference type="Proteomes" id="UP000267430">
    <property type="component" value="Unassembled WGS sequence"/>
</dbReference>
<comment type="caution">
    <text evidence="3">The sequence shown here is derived from an EMBL/GenBank/DDBJ whole genome shotgun (WGS) entry which is preliminary data.</text>
</comment>
<dbReference type="InterPro" id="IPR002881">
    <property type="entry name" value="DUF58"/>
</dbReference>
<keyword evidence="1" id="KW-0472">Membrane</keyword>